<dbReference type="SMART" id="SM00304">
    <property type="entry name" value="HAMP"/>
    <property type="match status" value="1"/>
</dbReference>
<reference evidence="15" key="2">
    <citation type="journal article" date="2021" name="Int. J. Syst. Evol. Microbiol.">
        <title>Bradyrhizobium septentrionale sp. nov. (sv. septentrionale) and Bradyrhizobium quebecense sp. nov. (sv. septentrionale) associated with legumes native to Canada possess rearranged symbiosis genes and numerous insertion sequences.</title>
        <authorList>
            <person name="Bromfield E.S.P."/>
            <person name="Cloutier S."/>
        </authorList>
    </citation>
    <scope>NUCLEOTIDE SEQUENCE</scope>
    <source>
        <strain evidence="15">5S5</strain>
    </source>
</reference>
<evidence type="ECO:0000256" key="11">
    <source>
        <dbReference type="SAM" id="Phobius"/>
    </source>
</evidence>
<evidence type="ECO:0000256" key="4">
    <source>
        <dbReference type="ARBA" id="ARBA00022553"/>
    </source>
</evidence>
<keyword evidence="10 11" id="KW-0472">Membrane</keyword>
<evidence type="ECO:0000256" key="6">
    <source>
        <dbReference type="ARBA" id="ARBA00022692"/>
    </source>
</evidence>
<evidence type="ECO:0000256" key="3">
    <source>
        <dbReference type="ARBA" id="ARBA00012438"/>
    </source>
</evidence>
<dbReference type="Pfam" id="PF02518">
    <property type="entry name" value="HATPase_c"/>
    <property type="match status" value="1"/>
</dbReference>
<proteinExistence type="predicted"/>
<name>A0A973W7H1_9BRAD</name>
<protein>
    <recommendedName>
        <fullName evidence="3">histidine kinase</fullName>
        <ecNumber evidence="3">2.7.13.3</ecNumber>
    </recommendedName>
</protein>
<dbReference type="GO" id="GO:0000155">
    <property type="term" value="F:phosphorelay sensor kinase activity"/>
    <property type="evidence" value="ECO:0007669"/>
    <property type="project" value="InterPro"/>
</dbReference>
<reference evidence="14" key="1">
    <citation type="submission" date="2020-06" db="EMBL/GenBank/DDBJ databases">
        <title>Whole Genome Sequence of Bradyrhizobium sp. Strain 1S1.</title>
        <authorList>
            <person name="Bromfield E.S.P."/>
            <person name="Cloutier S."/>
        </authorList>
    </citation>
    <scope>NUCLEOTIDE SEQUENCE [LARGE SCALE GENOMIC DNA]</scope>
    <source>
        <strain evidence="14">1S1</strain>
    </source>
</reference>
<dbReference type="PANTHER" id="PTHR45436:SF8">
    <property type="entry name" value="HISTIDINE KINASE"/>
    <property type="match status" value="1"/>
</dbReference>
<comment type="catalytic activity">
    <reaction evidence="1">
        <text>ATP + protein L-histidine = ADP + protein N-phospho-L-histidine.</text>
        <dbReference type="EC" id="2.7.13.3"/>
    </reaction>
</comment>
<feature type="transmembrane region" description="Helical" evidence="11">
    <location>
        <begin position="161"/>
        <end position="181"/>
    </location>
</feature>
<dbReference type="GO" id="GO:0005524">
    <property type="term" value="F:ATP binding"/>
    <property type="evidence" value="ECO:0007669"/>
    <property type="project" value="UniProtKB-KW"/>
</dbReference>
<dbReference type="CDD" id="cd00082">
    <property type="entry name" value="HisKA"/>
    <property type="match status" value="1"/>
</dbReference>
<evidence type="ECO:0000256" key="10">
    <source>
        <dbReference type="ARBA" id="ARBA00023136"/>
    </source>
</evidence>
<keyword evidence="9" id="KW-0902">Two-component regulatory system</keyword>
<evidence type="ECO:0000313" key="16">
    <source>
        <dbReference type="Proteomes" id="UP001432046"/>
    </source>
</evidence>
<keyword evidence="15" id="KW-0547">Nucleotide-binding</keyword>
<keyword evidence="6 11" id="KW-0812">Transmembrane</keyword>
<dbReference type="PROSITE" id="PS50109">
    <property type="entry name" value="HIS_KIN"/>
    <property type="match status" value="1"/>
</dbReference>
<dbReference type="InterPro" id="IPR050428">
    <property type="entry name" value="TCS_sensor_his_kinase"/>
</dbReference>
<evidence type="ECO:0000259" key="12">
    <source>
        <dbReference type="PROSITE" id="PS50109"/>
    </source>
</evidence>
<keyword evidence="4" id="KW-0597">Phosphoprotein</keyword>
<keyword evidence="5" id="KW-0808">Transferase</keyword>
<evidence type="ECO:0000313" key="15">
    <source>
        <dbReference type="EMBL" id="WXC78598.1"/>
    </source>
</evidence>
<keyword evidence="7" id="KW-0418">Kinase</keyword>
<dbReference type="PRINTS" id="PR00344">
    <property type="entry name" value="BCTRLSENSOR"/>
</dbReference>
<feature type="domain" description="Histidine kinase" evidence="12">
    <location>
        <begin position="244"/>
        <end position="457"/>
    </location>
</feature>
<reference evidence="15" key="3">
    <citation type="submission" date="2024-03" db="EMBL/GenBank/DDBJ databases">
        <authorList>
            <person name="Bromfield E.S.P."/>
            <person name="Cloutier S."/>
        </authorList>
    </citation>
    <scope>NUCLEOTIDE SEQUENCE</scope>
    <source>
        <strain evidence="15">5S5</strain>
    </source>
</reference>
<comment type="subcellular location">
    <subcellularLocation>
        <location evidence="2">Membrane</location>
    </subcellularLocation>
</comment>
<dbReference type="GO" id="GO:0005886">
    <property type="term" value="C:plasma membrane"/>
    <property type="evidence" value="ECO:0007669"/>
    <property type="project" value="TreeGrafter"/>
</dbReference>
<dbReference type="InterPro" id="IPR036097">
    <property type="entry name" value="HisK_dim/P_sf"/>
</dbReference>
<evidence type="ECO:0000256" key="1">
    <source>
        <dbReference type="ARBA" id="ARBA00000085"/>
    </source>
</evidence>
<dbReference type="EC" id="2.7.13.3" evidence="3"/>
<dbReference type="InterPro" id="IPR003661">
    <property type="entry name" value="HisK_dim/P_dom"/>
</dbReference>
<dbReference type="SMART" id="SM00387">
    <property type="entry name" value="HATPase_c"/>
    <property type="match status" value="1"/>
</dbReference>
<evidence type="ECO:0000256" key="2">
    <source>
        <dbReference type="ARBA" id="ARBA00004370"/>
    </source>
</evidence>
<dbReference type="Gene3D" id="1.10.287.130">
    <property type="match status" value="1"/>
</dbReference>
<dbReference type="PROSITE" id="PS50885">
    <property type="entry name" value="HAMP"/>
    <property type="match status" value="1"/>
</dbReference>
<keyword evidence="15" id="KW-0067">ATP-binding</keyword>
<dbReference type="InterPro" id="IPR003594">
    <property type="entry name" value="HATPase_dom"/>
</dbReference>
<dbReference type="EMBL" id="JAAOLE020000001">
    <property type="protein sequence ID" value="NVI48639.1"/>
    <property type="molecule type" value="Genomic_DNA"/>
</dbReference>
<dbReference type="CDD" id="cd00075">
    <property type="entry name" value="HATPase"/>
    <property type="match status" value="1"/>
</dbReference>
<dbReference type="EMBL" id="CP147711">
    <property type="protein sequence ID" value="WXC78598.1"/>
    <property type="molecule type" value="Genomic_DNA"/>
</dbReference>
<dbReference type="Gene3D" id="3.30.565.10">
    <property type="entry name" value="Histidine kinase-like ATPase, C-terminal domain"/>
    <property type="match status" value="1"/>
</dbReference>
<feature type="transmembrane region" description="Helical" evidence="11">
    <location>
        <begin position="12"/>
        <end position="35"/>
    </location>
</feature>
<feature type="domain" description="HAMP" evidence="13">
    <location>
        <begin position="183"/>
        <end position="236"/>
    </location>
</feature>
<dbReference type="Proteomes" id="UP001432046">
    <property type="component" value="Chromosome"/>
</dbReference>
<dbReference type="InterPro" id="IPR003660">
    <property type="entry name" value="HAMP_dom"/>
</dbReference>
<evidence type="ECO:0000256" key="9">
    <source>
        <dbReference type="ARBA" id="ARBA00023012"/>
    </source>
</evidence>
<dbReference type="SUPFAM" id="SSF47384">
    <property type="entry name" value="Homodimeric domain of signal transducing histidine kinase"/>
    <property type="match status" value="1"/>
</dbReference>
<evidence type="ECO:0000259" key="13">
    <source>
        <dbReference type="PROSITE" id="PS50885"/>
    </source>
</evidence>
<dbReference type="InterPro" id="IPR036890">
    <property type="entry name" value="HATPase_C_sf"/>
</dbReference>
<gene>
    <name evidence="14" type="ORF">HAP48_038440</name>
    <name evidence="15" type="ORF">WDK88_35300</name>
</gene>
<sequence>MLLAKTLKSSTFRLALIAIGAFGLIVSAIFAYVYWSTLSYARDRADRAITVERASLHDAYVRSGRDGLAALIAQRIADKGFADHVYLLAGAGSAVIAGNLSQWPEGTAERGWVEFRAPPPPSLAAGTTLVRAVTETLPNGDRLLVGRDIGDLDGFMAQIRAAGIAVVLLIIVLAAVASIGVTRRTVGRIESINATSRAIMLSGLDQRIPLHGSHDEWDRVAENLNLMLDRIQTLMGDVKQVGENIAHDLRTPLTRMRGRLEKAYHAPRNGEGDAALIGNTIADLDAVLGMFASITRISEIETRARKDAFRTVNLVEIAGEVVELYDAAAEEVTTHLELAGDAAVLVTGDRDLLFDAIANLVDNAIKHGRPGGRVTVTCDNDEGGAVIAVADDGPGIPPGQHDRVFKRFYRLEQSRYTPGNGLGLSLVAAVASLHGARIELRDNAPGLLCRLCFAAAET</sequence>
<dbReference type="Pfam" id="PF00672">
    <property type="entry name" value="HAMP"/>
    <property type="match status" value="1"/>
</dbReference>
<dbReference type="RefSeq" id="WP_175612352.1">
    <property type="nucleotide sequence ID" value="NZ_CP147708.1"/>
</dbReference>
<evidence type="ECO:0000256" key="7">
    <source>
        <dbReference type="ARBA" id="ARBA00022777"/>
    </source>
</evidence>
<dbReference type="AlphaFoldDB" id="A0A973W7H1"/>
<accession>A0A973W7H1</accession>
<organism evidence="14">
    <name type="scientific">Bradyrhizobium septentrionale</name>
    <dbReference type="NCBI Taxonomy" id="1404411"/>
    <lineage>
        <taxon>Bacteria</taxon>
        <taxon>Pseudomonadati</taxon>
        <taxon>Pseudomonadota</taxon>
        <taxon>Alphaproteobacteria</taxon>
        <taxon>Hyphomicrobiales</taxon>
        <taxon>Nitrobacteraceae</taxon>
        <taxon>Bradyrhizobium</taxon>
    </lineage>
</organism>
<keyword evidence="8 11" id="KW-1133">Transmembrane helix</keyword>
<dbReference type="SUPFAM" id="SSF158472">
    <property type="entry name" value="HAMP domain-like"/>
    <property type="match status" value="1"/>
</dbReference>
<evidence type="ECO:0000313" key="14">
    <source>
        <dbReference type="EMBL" id="NVI48639.1"/>
    </source>
</evidence>
<dbReference type="InterPro" id="IPR004358">
    <property type="entry name" value="Sig_transdc_His_kin-like_C"/>
</dbReference>
<keyword evidence="16" id="KW-1185">Reference proteome</keyword>
<dbReference type="SUPFAM" id="SSF55874">
    <property type="entry name" value="ATPase domain of HSP90 chaperone/DNA topoisomerase II/histidine kinase"/>
    <property type="match status" value="1"/>
</dbReference>
<dbReference type="PANTHER" id="PTHR45436">
    <property type="entry name" value="SENSOR HISTIDINE KINASE YKOH"/>
    <property type="match status" value="1"/>
</dbReference>
<evidence type="ECO:0000256" key="5">
    <source>
        <dbReference type="ARBA" id="ARBA00022679"/>
    </source>
</evidence>
<evidence type="ECO:0000256" key="8">
    <source>
        <dbReference type="ARBA" id="ARBA00022989"/>
    </source>
</evidence>
<dbReference type="InterPro" id="IPR005467">
    <property type="entry name" value="His_kinase_dom"/>
</dbReference>